<dbReference type="PROSITE" id="PS51257">
    <property type="entry name" value="PROKAR_LIPOPROTEIN"/>
    <property type="match status" value="1"/>
</dbReference>
<reference evidence="2 3" key="1">
    <citation type="submission" date="2016-10" db="EMBL/GenBank/DDBJ databases">
        <authorList>
            <person name="de Groot N.N."/>
        </authorList>
    </citation>
    <scope>NUCLEOTIDE SEQUENCE [LARGE SCALE GENOMIC DNA]</scope>
    <source>
        <strain evidence="2 3">DSM 15893</strain>
    </source>
</reference>
<proteinExistence type="predicted"/>
<evidence type="ECO:0000313" key="3">
    <source>
        <dbReference type="Proteomes" id="UP000182692"/>
    </source>
</evidence>
<dbReference type="EMBL" id="FOWR01000007">
    <property type="protein sequence ID" value="SFP07603.1"/>
    <property type="molecule type" value="Genomic_DNA"/>
</dbReference>
<sequence length="446" mass="51007">MMHLVRFFTCLLLISIMSLTGCSSPSKSVHQYQIPIGTTYKIDAFNFDLSQLYSVAGMLNEKETEALMLRSFSAKLEKEGLLATEENTDALSLVVNIDYFRNYVGQATPFRTEMVSPPKLYYSIEVIDEKGEKKTIFQSQEMTTSARSLFYLGINKNIKEDVMYSLISANSIAKKLISLTPEHEGYSEDPEAYTSAANDIKLMLNQFSQKASTPSDKTYIPDTLTQKYLAMISSEQRRTRMNAYSEIQDQWLNQQALFDTLNDLILSSYNDDLTKQQLDELEEQIETIANAGLKEYKPTLVKITETATSTELQNFTSKQLKVLNSQALTSDVIHQPLPEDMNLSWKKHQLYNMATSEEKDLQRLAAKKIYRDYPKDKVLLDVLSDQLDQALIRGYNAELRNDFHAWICRILGTSGDTKYKPQLEYLAQNAAHRKVRNFAETYADEL</sequence>
<dbReference type="STRING" id="1121869.SAMN03084138_01279"/>
<evidence type="ECO:0000313" key="2">
    <source>
        <dbReference type="EMBL" id="SFP07603.1"/>
    </source>
</evidence>
<dbReference type="RefSeq" id="WP_017015972.1">
    <property type="nucleotide sequence ID" value="NZ_FOWR01000007.1"/>
</dbReference>
<name>A0A1I5MDK1_9GAMM</name>
<feature type="chain" id="PRO_5010344138" description="Lipoprotein" evidence="1">
    <location>
        <begin position="21"/>
        <end position="446"/>
    </location>
</feature>
<dbReference type="OrthoDB" id="5704368at2"/>
<dbReference type="GeneID" id="35872144"/>
<keyword evidence="1" id="KW-0732">Signal</keyword>
<evidence type="ECO:0008006" key="4">
    <source>
        <dbReference type="Google" id="ProtNLM"/>
    </source>
</evidence>
<feature type="signal peptide" evidence="1">
    <location>
        <begin position="1"/>
        <end position="20"/>
    </location>
</feature>
<protein>
    <recommendedName>
        <fullName evidence="4">Lipoprotein</fullName>
    </recommendedName>
</protein>
<accession>A0A1I5MDK1</accession>
<dbReference type="Proteomes" id="UP000182692">
    <property type="component" value="Unassembled WGS sequence"/>
</dbReference>
<evidence type="ECO:0000256" key="1">
    <source>
        <dbReference type="SAM" id="SignalP"/>
    </source>
</evidence>
<organism evidence="2 3">
    <name type="scientific">Enterovibrio norvegicus DSM 15893</name>
    <dbReference type="NCBI Taxonomy" id="1121869"/>
    <lineage>
        <taxon>Bacteria</taxon>
        <taxon>Pseudomonadati</taxon>
        <taxon>Pseudomonadota</taxon>
        <taxon>Gammaproteobacteria</taxon>
        <taxon>Vibrionales</taxon>
        <taxon>Vibrionaceae</taxon>
        <taxon>Enterovibrio</taxon>
    </lineage>
</organism>
<dbReference type="AlphaFoldDB" id="A0A1I5MDK1"/>
<gene>
    <name evidence="2" type="ORF">SAMN03084138_01279</name>
</gene>